<feature type="non-terminal residue" evidence="1">
    <location>
        <position position="125"/>
    </location>
</feature>
<reference evidence="1" key="1">
    <citation type="submission" date="2022-07" db="EMBL/GenBank/DDBJ databases">
        <title>Phylogenomic reconstructions and comparative analyses of Kickxellomycotina fungi.</title>
        <authorList>
            <person name="Reynolds N.K."/>
            <person name="Stajich J.E."/>
            <person name="Barry K."/>
            <person name="Grigoriev I.V."/>
            <person name="Crous P."/>
            <person name="Smith M.E."/>
        </authorList>
    </citation>
    <scope>NUCLEOTIDE SEQUENCE</scope>
    <source>
        <strain evidence="1">RSA 476</strain>
    </source>
</reference>
<evidence type="ECO:0000313" key="2">
    <source>
        <dbReference type="Proteomes" id="UP001140074"/>
    </source>
</evidence>
<gene>
    <name evidence="1" type="ORF">GGH94_004329</name>
</gene>
<keyword evidence="2" id="KW-1185">Reference proteome</keyword>
<dbReference type="SUPFAM" id="SSF52047">
    <property type="entry name" value="RNI-like"/>
    <property type="match status" value="1"/>
</dbReference>
<dbReference type="EMBL" id="JANBUY010000172">
    <property type="protein sequence ID" value="KAJ2862353.1"/>
    <property type="molecule type" value="Genomic_DNA"/>
</dbReference>
<dbReference type="Proteomes" id="UP001140074">
    <property type="component" value="Unassembled WGS sequence"/>
</dbReference>
<evidence type="ECO:0000313" key="1">
    <source>
        <dbReference type="EMBL" id="KAJ2862353.1"/>
    </source>
</evidence>
<organism evidence="1 2">
    <name type="scientific">Coemansia aciculifera</name>
    <dbReference type="NCBI Taxonomy" id="417176"/>
    <lineage>
        <taxon>Eukaryota</taxon>
        <taxon>Fungi</taxon>
        <taxon>Fungi incertae sedis</taxon>
        <taxon>Zoopagomycota</taxon>
        <taxon>Kickxellomycotina</taxon>
        <taxon>Kickxellomycetes</taxon>
        <taxon>Kickxellales</taxon>
        <taxon>Kickxellaceae</taxon>
        <taxon>Coemansia</taxon>
    </lineage>
</organism>
<proteinExistence type="predicted"/>
<accession>A0A9W8M4Y1</accession>
<dbReference type="AlphaFoldDB" id="A0A9W8M4Y1"/>
<comment type="caution">
    <text evidence="1">The sequence shown here is derived from an EMBL/GenBank/DDBJ whole genome shotgun (WGS) entry which is preliminary data.</text>
</comment>
<protein>
    <submittedName>
        <fullName evidence="1">Uncharacterized protein</fullName>
    </submittedName>
</protein>
<sequence length="125" mass="14118">MAPKVSYGASHGLFTLTAPPTSSNLTHLHCEHFQDIHIIFPLIRNNCKTLEELEIELEDSDQFENIVCDENGHHLQYPRLKVLKSSAIENATIVSRVELTAPPFPSLEHLSLAHVYPFEDDAPFQ</sequence>
<name>A0A9W8M4Y1_9FUNG</name>